<feature type="region of interest" description="Disordered" evidence="1">
    <location>
        <begin position="43"/>
        <end position="76"/>
    </location>
</feature>
<sequence length="193" mass="21847">MLDKTQRRYTTWIEVINGRAERGEQSERERQLEERERQLAEREELLNQQLAERERQLEERERAMAAPPEPELPKFGTGPSDYLDRDERAFGADSEIVSSLEEAVADFISDRGGLDGLSVDATEWLESPTISAVFDQYWVSGGFTADQVVEGVVSINNIKITEDEDGSIHIEFDYESEVDGEDGDYVVQGHAST</sequence>
<dbReference type="EMBL" id="BIFQ01000001">
    <property type="protein sequence ID" value="GCE03517.1"/>
    <property type="molecule type" value="Genomic_DNA"/>
</dbReference>
<evidence type="ECO:0000256" key="1">
    <source>
        <dbReference type="SAM" id="MobiDB-lite"/>
    </source>
</evidence>
<proteinExistence type="predicted"/>
<gene>
    <name evidence="2" type="ORF">KDAU_08460</name>
</gene>
<reference evidence="3" key="1">
    <citation type="submission" date="2018-12" db="EMBL/GenBank/DDBJ databases">
        <title>Tengunoibacter tsumagoiensis gen. nov., sp. nov., Dictyobacter kobayashii sp. nov., D. alpinus sp. nov., and D. joshuensis sp. nov. and description of Dictyobacteraceae fam. nov. within the order Ktedonobacterales isolated from Tengu-no-mugimeshi.</title>
        <authorList>
            <person name="Wang C.M."/>
            <person name="Zheng Y."/>
            <person name="Sakai Y."/>
            <person name="Toyoda A."/>
            <person name="Minakuchi Y."/>
            <person name="Abe K."/>
            <person name="Yokota A."/>
            <person name="Yabe S."/>
        </authorList>
    </citation>
    <scope>NUCLEOTIDE SEQUENCE [LARGE SCALE GENOMIC DNA]</scope>
    <source>
        <strain evidence="3">S-27</strain>
    </source>
</reference>
<comment type="caution">
    <text evidence="2">The sequence shown here is derived from an EMBL/GenBank/DDBJ whole genome shotgun (WGS) entry which is preliminary data.</text>
</comment>
<feature type="compositionally biased region" description="Basic and acidic residues" evidence="1">
    <location>
        <begin position="43"/>
        <end position="63"/>
    </location>
</feature>
<evidence type="ECO:0000313" key="3">
    <source>
        <dbReference type="Proteomes" id="UP000287224"/>
    </source>
</evidence>
<accession>A0A401Z9G9</accession>
<evidence type="ECO:0000313" key="2">
    <source>
        <dbReference type="EMBL" id="GCE03517.1"/>
    </source>
</evidence>
<dbReference type="AlphaFoldDB" id="A0A401Z9G9"/>
<protein>
    <submittedName>
        <fullName evidence="2">Uncharacterized protein</fullName>
    </submittedName>
</protein>
<keyword evidence="3" id="KW-1185">Reference proteome</keyword>
<dbReference type="Proteomes" id="UP000287224">
    <property type="component" value="Unassembled WGS sequence"/>
</dbReference>
<organism evidence="2 3">
    <name type="scientific">Dictyobacter aurantiacus</name>
    <dbReference type="NCBI Taxonomy" id="1936993"/>
    <lineage>
        <taxon>Bacteria</taxon>
        <taxon>Bacillati</taxon>
        <taxon>Chloroflexota</taxon>
        <taxon>Ktedonobacteria</taxon>
        <taxon>Ktedonobacterales</taxon>
        <taxon>Dictyobacteraceae</taxon>
        <taxon>Dictyobacter</taxon>
    </lineage>
</organism>
<name>A0A401Z9G9_9CHLR</name>
<dbReference type="RefSeq" id="WP_126594783.1">
    <property type="nucleotide sequence ID" value="NZ_BIFQ01000001.1"/>
</dbReference>